<evidence type="ECO:0000313" key="1">
    <source>
        <dbReference type="EMBL" id="KAF5829602.1"/>
    </source>
</evidence>
<protein>
    <submittedName>
        <fullName evidence="1">Uncharacterized protein</fullName>
    </submittedName>
</protein>
<name>A0ABQ7G4S3_DUNSA</name>
<organism evidence="1 2">
    <name type="scientific">Dunaliella salina</name>
    <name type="common">Green alga</name>
    <name type="synonym">Protococcus salinus</name>
    <dbReference type="NCBI Taxonomy" id="3046"/>
    <lineage>
        <taxon>Eukaryota</taxon>
        <taxon>Viridiplantae</taxon>
        <taxon>Chlorophyta</taxon>
        <taxon>core chlorophytes</taxon>
        <taxon>Chlorophyceae</taxon>
        <taxon>CS clade</taxon>
        <taxon>Chlamydomonadales</taxon>
        <taxon>Dunaliellaceae</taxon>
        <taxon>Dunaliella</taxon>
    </lineage>
</organism>
<sequence>MMPRADDFQIPYCNGKYFPDHSRVQAKEHRNMMQIMPHTLNGINQDCCELMCSFTELYMERHRKDRPAAIDENALIIMDQNLLAFDALFQRVVACRMPSGGDTIKYHKASHFTSMVRRLGAPKHFNAQFFEGDHHRTKIFYNGTSKRRHKEAFIAEMCKRDNTVNLAKDLDDYDVSIPQRTHRSAYLLAAGTGKHVFTLDGDMIGIGLLDQSYSENYFHPGQVRKSQILLQNQPEVPELPKLLGDFLGRRPSPLDLIKVHKSAALAGEVPFNVDALVLQVARACSAFHGEPWFDGVCVKGEGGLWYAQLRLMFSYDGMDLALVRWYNELPGDEDDILVRYGCKSVTWATRPGRANRNLPWYQVISMDTILRREYIVLDFKKMPQADGLEFFHVSAFKWNRMPTDRSPHVDP</sequence>
<accession>A0ABQ7G4S3</accession>
<dbReference type="Proteomes" id="UP000815325">
    <property type="component" value="Unassembled WGS sequence"/>
</dbReference>
<gene>
    <name evidence="1" type="ORF">DUNSADRAFT_15856</name>
</gene>
<dbReference type="EMBL" id="MU070138">
    <property type="protein sequence ID" value="KAF5829602.1"/>
    <property type="molecule type" value="Genomic_DNA"/>
</dbReference>
<evidence type="ECO:0000313" key="2">
    <source>
        <dbReference type="Proteomes" id="UP000815325"/>
    </source>
</evidence>
<keyword evidence="2" id="KW-1185">Reference proteome</keyword>
<comment type="caution">
    <text evidence="1">The sequence shown here is derived from an EMBL/GenBank/DDBJ whole genome shotgun (WGS) entry which is preliminary data.</text>
</comment>
<reference evidence="1" key="1">
    <citation type="submission" date="2017-08" db="EMBL/GenBank/DDBJ databases">
        <authorList>
            <person name="Polle J.E."/>
            <person name="Barry K."/>
            <person name="Cushman J."/>
            <person name="Schmutz J."/>
            <person name="Tran D."/>
            <person name="Hathwaick L.T."/>
            <person name="Yim W.C."/>
            <person name="Jenkins J."/>
            <person name="Mckie-Krisberg Z.M."/>
            <person name="Prochnik S."/>
            <person name="Lindquist E."/>
            <person name="Dockter R.B."/>
            <person name="Adam C."/>
            <person name="Molina H."/>
            <person name="Bunkerborg J."/>
            <person name="Jin E."/>
            <person name="Buchheim M."/>
            <person name="Magnuson J."/>
        </authorList>
    </citation>
    <scope>NUCLEOTIDE SEQUENCE</scope>
    <source>
        <strain evidence="1">CCAP 19/18</strain>
    </source>
</reference>
<proteinExistence type="predicted"/>